<name>E9GKE1_DAPPU</name>
<dbReference type="KEGG" id="dpx:DAPPUDRAFT_244182"/>
<evidence type="ECO:0000256" key="2">
    <source>
        <dbReference type="ARBA" id="ARBA00022771"/>
    </source>
</evidence>
<protein>
    <recommendedName>
        <fullName evidence="4">PHD-type domain-containing protein</fullName>
    </recommendedName>
</protein>
<organism evidence="5 6">
    <name type="scientific">Daphnia pulex</name>
    <name type="common">Water flea</name>
    <dbReference type="NCBI Taxonomy" id="6669"/>
    <lineage>
        <taxon>Eukaryota</taxon>
        <taxon>Metazoa</taxon>
        <taxon>Ecdysozoa</taxon>
        <taxon>Arthropoda</taxon>
        <taxon>Crustacea</taxon>
        <taxon>Branchiopoda</taxon>
        <taxon>Diplostraca</taxon>
        <taxon>Cladocera</taxon>
        <taxon>Anomopoda</taxon>
        <taxon>Daphniidae</taxon>
        <taxon>Daphnia</taxon>
    </lineage>
</organism>
<dbReference type="InterPro" id="IPR013083">
    <property type="entry name" value="Znf_RING/FYVE/PHD"/>
</dbReference>
<keyword evidence="1" id="KW-0479">Metal-binding</keyword>
<evidence type="ECO:0000259" key="4">
    <source>
        <dbReference type="Pfam" id="PF00628"/>
    </source>
</evidence>
<reference evidence="5 6" key="1">
    <citation type="journal article" date="2011" name="Science">
        <title>The ecoresponsive genome of Daphnia pulex.</title>
        <authorList>
            <person name="Colbourne J.K."/>
            <person name="Pfrender M.E."/>
            <person name="Gilbert D."/>
            <person name="Thomas W.K."/>
            <person name="Tucker A."/>
            <person name="Oakley T.H."/>
            <person name="Tokishita S."/>
            <person name="Aerts A."/>
            <person name="Arnold G.J."/>
            <person name="Basu M.K."/>
            <person name="Bauer D.J."/>
            <person name="Caceres C.E."/>
            <person name="Carmel L."/>
            <person name="Casola C."/>
            <person name="Choi J.H."/>
            <person name="Detter J.C."/>
            <person name="Dong Q."/>
            <person name="Dusheyko S."/>
            <person name="Eads B.D."/>
            <person name="Frohlich T."/>
            <person name="Geiler-Samerotte K.A."/>
            <person name="Gerlach D."/>
            <person name="Hatcher P."/>
            <person name="Jogdeo S."/>
            <person name="Krijgsveld J."/>
            <person name="Kriventseva E.V."/>
            <person name="Kultz D."/>
            <person name="Laforsch C."/>
            <person name="Lindquist E."/>
            <person name="Lopez J."/>
            <person name="Manak J.R."/>
            <person name="Muller J."/>
            <person name="Pangilinan J."/>
            <person name="Patwardhan R.P."/>
            <person name="Pitluck S."/>
            <person name="Pritham E.J."/>
            <person name="Rechtsteiner A."/>
            <person name="Rho M."/>
            <person name="Rogozin I.B."/>
            <person name="Sakarya O."/>
            <person name="Salamov A."/>
            <person name="Schaack S."/>
            <person name="Shapiro H."/>
            <person name="Shiga Y."/>
            <person name="Skalitzky C."/>
            <person name="Smith Z."/>
            <person name="Souvorov A."/>
            <person name="Sung W."/>
            <person name="Tang Z."/>
            <person name="Tsuchiya D."/>
            <person name="Tu H."/>
            <person name="Vos H."/>
            <person name="Wang M."/>
            <person name="Wolf Y.I."/>
            <person name="Yamagata H."/>
            <person name="Yamada T."/>
            <person name="Ye Y."/>
            <person name="Shaw J.R."/>
            <person name="Andrews J."/>
            <person name="Crease T.J."/>
            <person name="Tang H."/>
            <person name="Lucas S.M."/>
            <person name="Robertson H.M."/>
            <person name="Bork P."/>
            <person name="Koonin E.V."/>
            <person name="Zdobnov E.M."/>
            <person name="Grigoriev I.V."/>
            <person name="Lynch M."/>
            <person name="Boore J.L."/>
        </authorList>
    </citation>
    <scope>NUCLEOTIDE SEQUENCE [LARGE SCALE GENOMIC DNA]</scope>
</reference>
<dbReference type="AlphaFoldDB" id="E9GKE1"/>
<dbReference type="Gene3D" id="3.30.40.10">
    <property type="entry name" value="Zinc/RING finger domain, C3HC4 (zinc finger)"/>
    <property type="match status" value="1"/>
</dbReference>
<keyword evidence="3" id="KW-0862">Zinc</keyword>
<dbReference type="Pfam" id="PF00628">
    <property type="entry name" value="PHD"/>
    <property type="match status" value="1"/>
</dbReference>
<keyword evidence="2" id="KW-0863">Zinc-finger</keyword>
<dbReference type="HOGENOM" id="CLU_1817723_0_0_1"/>
<evidence type="ECO:0000313" key="6">
    <source>
        <dbReference type="Proteomes" id="UP000000305"/>
    </source>
</evidence>
<dbReference type="InterPro" id="IPR011011">
    <property type="entry name" value="Znf_FYVE_PHD"/>
</dbReference>
<dbReference type="EMBL" id="GL732549">
    <property type="protein sequence ID" value="EFX79978.1"/>
    <property type="molecule type" value="Genomic_DNA"/>
</dbReference>
<accession>E9GKE1</accession>
<dbReference type="GO" id="GO:0008270">
    <property type="term" value="F:zinc ion binding"/>
    <property type="evidence" value="ECO:0007669"/>
    <property type="project" value="UniProtKB-KW"/>
</dbReference>
<dbReference type="Proteomes" id="UP000000305">
    <property type="component" value="Unassembled WGS sequence"/>
</dbReference>
<gene>
    <name evidence="5" type="ORF">DAPPUDRAFT_244182</name>
</gene>
<evidence type="ECO:0000256" key="3">
    <source>
        <dbReference type="ARBA" id="ARBA00022833"/>
    </source>
</evidence>
<keyword evidence="6" id="KW-1185">Reference proteome</keyword>
<feature type="domain" description="PHD-type" evidence="4">
    <location>
        <begin position="90"/>
        <end position="137"/>
    </location>
</feature>
<proteinExistence type="predicted"/>
<dbReference type="SUPFAM" id="SSF57903">
    <property type="entry name" value="FYVE/PHD zinc finger"/>
    <property type="match status" value="1"/>
</dbReference>
<evidence type="ECO:0000256" key="1">
    <source>
        <dbReference type="ARBA" id="ARBA00022723"/>
    </source>
</evidence>
<dbReference type="InterPro" id="IPR019787">
    <property type="entry name" value="Znf_PHD-finger"/>
</dbReference>
<evidence type="ECO:0000313" key="5">
    <source>
        <dbReference type="EMBL" id="EFX79978.1"/>
    </source>
</evidence>
<dbReference type="PhylomeDB" id="E9GKE1"/>
<sequence length="142" mass="16254">MDLFPWLLEEDDDYNSFVARFRIQTFFSLRRISSQANHGRPCYLYLKSVAQRVNRPPTVRDTLVEDDGNTPSQDVRAVENDALLCDYPHCPKNAIGSHFAVKCGLCCRWFHGDCVELSPTKAKSINLSDMEWLCTVCGLQTY</sequence>
<dbReference type="InParanoid" id="E9GKE1"/>
<dbReference type="STRING" id="6669.E9GKE1"/>